<keyword evidence="3 5" id="KW-0472">Membrane</keyword>
<protein>
    <submittedName>
        <fullName evidence="6">Uncharacterized protein</fullName>
    </submittedName>
</protein>
<evidence type="ECO:0000256" key="5">
    <source>
        <dbReference type="SAM" id="Phobius"/>
    </source>
</evidence>
<dbReference type="PANTHER" id="PTHR28263">
    <property type="entry name" value="GOLGI TO ER TRAFFIC PROTEIN 2"/>
    <property type="match status" value="1"/>
</dbReference>
<feature type="transmembrane region" description="Helical" evidence="5">
    <location>
        <begin position="318"/>
        <end position="336"/>
    </location>
</feature>
<keyword evidence="7" id="KW-1185">Reference proteome</keyword>
<evidence type="ECO:0000256" key="4">
    <source>
        <dbReference type="SAM" id="MobiDB-lite"/>
    </source>
</evidence>
<reference evidence="6" key="1">
    <citation type="submission" date="2023-03" db="EMBL/GenBank/DDBJ databases">
        <title>Mating type loci evolution in Malassezia.</title>
        <authorList>
            <person name="Coelho M.A."/>
        </authorList>
    </citation>
    <scope>NUCLEOTIDE SEQUENCE</scope>
    <source>
        <strain evidence="6">CBS 11721</strain>
    </source>
</reference>
<organism evidence="6 7">
    <name type="scientific">Malassezia cuniculi</name>
    <dbReference type="NCBI Taxonomy" id="948313"/>
    <lineage>
        <taxon>Eukaryota</taxon>
        <taxon>Fungi</taxon>
        <taxon>Dikarya</taxon>
        <taxon>Basidiomycota</taxon>
        <taxon>Ustilaginomycotina</taxon>
        <taxon>Malasseziomycetes</taxon>
        <taxon>Malasseziales</taxon>
        <taxon>Malasseziaceae</taxon>
        <taxon>Malassezia</taxon>
    </lineage>
</organism>
<accession>A0AAF0JCU1</accession>
<feature type="transmembrane region" description="Helical" evidence="5">
    <location>
        <begin position="154"/>
        <end position="174"/>
    </location>
</feature>
<dbReference type="EMBL" id="CP119880">
    <property type="protein sequence ID" value="WFD36256.1"/>
    <property type="molecule type" value="Genomic_DNA"/>
</dbReference>
<sequence>MSDADKREARRQRILARGGDRLSKIVNTGRGEDYVGLDTTPVLRKETAAPDPPDEPIPEIGSSSALAASGFPAASGAPGSDAPGSDAPGSAQQDPLAALLNSFQGQAKAQGADTTDPTALLRSILQGASGPAPAQAVDTVAVARTQRLDRRLRLVQATFVFAFAFFIVFSSILAPVQEVGITGRALEHTAGELFARHSFLSQWASLARTHTPIAAWLSHHDPSLFPWGALRTPLDLVRPYVKAPEVSTLPSWPIFWVFVSLEVALQGVRISLMQQLPTPPPSALSRAVTSFAPGLLPYLTPVLSFVAFANSMIDDLCILLFAIGVGIFFSHVRLLGADVPLSSTSTASSSLL</sequence>
<evidence type="ECO:0000256" key="1">
    <source>
        <dbReference type="ARBA" id="ARBA00022692"/>
    </source>
</evidence>
<dbReference type="PANTHER" id="PTHR28263:SF1">
    <property type="entry name" value="GOLGI TO ER TRAFFIC PROTEIN 2"/>
    <property type="match status" value="1"/>
</dbReference>
<evidence type="ECO:0000256" key="2">
    <source>
        <dbReference type="ARBA" id="ARBA00022989"/>
    </source>
</evidence>
<evidence type="ECO:0000313" key="7">
    <source>
        <dbReference type="Proteomes" id="UP001219933"/>
    </source>
</evidence>
<name>A0AAF0JCU1_9BASI</name>
<dbReference type="AlphaFoldDB" id="A0AAF0JCU1"/>
<evidence type="ECO:0000313" key="6">
    <source>
        <dbReference type="EMBL" id="WFD36256.1"/>
    </source>
</evidence>
<dbReference type="InterPro" id="IPR028143">
    <property type="entry name" value="Get2/sif1"/>
</dbReference>
<keyword evidence="1 5" id="KW-0812">Transmembrane</keyword>
<dbReference type="Proteomes" id="UP001219933">
    <property type="component" value="Chromosome 4"/>
</dbReference>
<proteinExistence type="predicted"/>
<evidence type="ECO:0000256" key="3">
    <source>
        <dbReference type="ARBA" id="ARBA00023136"/>
    </source>
</evidence>
<keyword evidence="2 5" id="KW-1133">Transmembrane helix</keyword>
<feature type="transmembrane region" description="Helical" evidence="5">
    <location>
        <begin position="284"/>
        <end position="306"/>
    </location>
</feature>
<feature type="compositionally biased region" description="Low complexity" evidence="4">
    <location>
        <begin position="58"/>
        <end position="91"/>
    </location>
</feature>
<feature type="region of interest" description="Disordered" evidence="4">
    <location>
        <begin position="27"/>
        <end position="93"/>
    </location>
</feature>
<gene>
    <name evidence="6" type="ORF">MCUN1_003134</name>
</gene>
<dbReference type="GO" id="GO:0006890">
    <property type="term" value="P:retrograde vesicle-mediated transport, Golgi to endoplasmic reticulum"/>
    <property type="evidence" value="ECO:0007669"/>
    <property type="project" value="TreeGrafter"/>
</dbReference>